<dbReference type="GO" id="GO:0005524">
    <property type="term" value="F:ATP binding"/>
    <property type="evidence" value="ECO:0007669"/>
    <property type="project" value="UniProtKB-UniRule"/>
</dbReference>
<proteinExistence type="inferred from homology"/>
<dbReference type="NCBIfam" id="TIGR01087">
    <property type="entry name" value="murD"/>
    <property type="match status" value="1"/>
</dbReference>
<evidence type="ECO:0000256" key="6">
    <source>
        <dbReference type="ARBA" id="ARBA00022741"/>
    </source>
</evidence>
<dbReference type="Proteomes" id="UP000017862">
    <property type="component" value="Chromosome"/>
</dbReference>
<dbReference type="GO" id="GO:0008360">
    <property type="term" value="P:regulation of cell shape"/>
    <property type="evidence" value="ECO:0007669"/>
    <property type="project" value="UniProtKB-KW"/>
</dbReference>
<evidence type="ECO:0000256" key="10">
    <source>
        <dbReference type="SAM" id="SignalP"/>
    </source>
</evidence>
<dbReference type="AlphaFoldDB" id="U6B447"/>
<dbReference type="EC" id="6.3.2.9" evidence="9"/>
<evidence type="ECO:0000256" key="5">
    <source>
        <dbReference type="ARBA" id="ARBA00022618"/>
    </source>
</evidence>
<protein>
    <recommendedName>
        <fullName evidence="9">UDP-N-acetylmuramoylalanine--D-glutamate ligase</fullName>
        <ecNumber evidence="9">6.3.2.9</ecNumber>
    </recommendedName>
    <alternativeName>
        <fullName evidence="9">D-glutamic acid-adding enzyme</fullName>
    </alternativeName>
    <alternativeName>
        <fullName evidence="9">UDP-N-acetylmuramoyl-L-alanyl-D-glutamate synthetase</fullName>
    </alternativeName>
</protein>
<feature type="binding site" evidence="9">
    <location>
        <begin position="120"/>
        <end position="126"/>
    </location>
    <ligand>
        <name>ATP</name>
        <dbReference type="ChEBI" id="CHEBI:30616"/>
    </ligand>
</feature>
<comment type="catalytic activity">
    <reaction evidence="9">
        <text>UDP-N-acetyl-alpha-D-muramoyl-L-alanine + D-glutamate + ATP = UDP-N-acetyl-alpha-D-muramoyl-L-alanyl-D-glutamate + ADP + phosphate + H(+)</text>
        <dbReference type="Rhea" id="RHEA:16429"/>
        <dbReference type="ChEBI" id="CHEBI:15378"/>
        <dbReference type="ChEBI" id="CHEBI:29986"/>
        <dbReference type="ChEBI" id="CHEBI:30616"/>
        <dbReference type="ChEBI" id="CHEBI:43474"/>
        <dbReference type="ChEBI" id="CHEBI:83898"/>
        <dbReference type="ChEBI" id="CHEBI:83900"/>
        <dbReference type="ChEBI" id="CHEBI:456216"/>
        <dbReference type="EC" id="6.3.2.9"/>
    </reaction>
</comment>
<name>U6B447_9HYPH</name>
<dbReference type="RefSeq" id="WP_007557359.1">
    <property type="nucleotide sequence ID" value="NC_022793.1"/>
</dbReference>
<feature type="signal peptide" evidence="10">
    <location>
        <begin position="1"/>
        <end position="24"/>
    </location>
</feature>
<dbReference type="PROSITE" id="PS01011">
    <property type="entry name" value="FOLYLPOLYGLU_SYNT_1"/>
    <property type="match status" value="1"/>
</dbReference>
<feature type="chain" id="PRO_5004667187" description="UDP-N-acetylmuramoylalanine--D-glutamate ligase" evidence="10">
    <location>
        <begin position="25"/>
        <end position="468"/>
    </location>
</feature>
<dbReference type="InterPro" id="IPR036565">
    <property type="entry name" value="Mur-like_cat_sf"/>
</dbReference>
<comment type="pathway">
    <text evidence="2 9">Cell wall biogenesis; peptidoglycan biosynthesis.</text>
</comment>
<gene>
    <name evidence="9 12" type="primary">murD</name>
    <name evidence="12" type="ORF">lam_474</name>
</gene>
<evidence type="ECO:0000313" key="13">
    <source>
        <dbReference type="Proteomes" id="UP000017862"/>
    </source>
</evidence>
<dbReference type="GO" id="GO:0005737">
    <property type="term" value="C:cytoplasm"/>
    <property type="evidence" value="ECO:0007669"/>
    <property type="project" value="UniProtKB-SubCell"/>
</dbReference>
<sequence length="468" mass="51475">MLVSYLKGQSVAVLGLGNSGLAVANALMASGAHVIAWDDNPKSVLNAKNIGIKVEDFRNIRWSNISSLVVSPGIAITGSKAHWCIKLALKFNIEVIGDIELFVRERRFTCVNSHFIAVTGTNGKSTTVALIAHILKRNGLDVQLGGNIGKPIMNLADLSEDRFYVIECSSYQIDISPTINPSIGVLVSFYPDHLDRHHTVENYARIKQHLVNNSESAIICINDIVCEKIASDMVDNGYKTTRIYPMPVTSAGDIYIEKLCIKLSPTSEVLLDLSNQNDEYNIHNMAAAVTVCMQLGLKKEDIKSAISSFRGLPHRRQKIAKLGNTVFINDSKATNIHSVLNAFLDEKRVIHWIVGGLAKSNDISCILAFLSKVTKAYLIGDSADSFAIQLDGKVDYEISETLEKAVISATSYVVNSTVPTVVLFSPGCASFDQYKNFRERGFSFMSHVAKIDGIDMLVDIEKERQSSW</sequence>
<dbReference type="KEGG" id="lar:lam_474"/>
<dbReference type="PANTHER" id="PTHR43692">
    <property type="entry name" value="UDP-N-ACETYLMURAMOYLALANINE--D-GLUTAMATE LIGASE"/>
    <property type="match status" value="1"/>
</dbReference>
<keyword evidence="10" id="KW-0732">Signal</keyword>
<keyword evidence="6 9" id="KW-0547">Nucleotide-binding</keyword>
<keyword evidence="9" id="KW-0961">Cell wall biogenesis/degradation</keyword>
<dbReference type="InterPro" id="IPR036615">
    <property type="entry name" value="Mur_ligase_C_dom_sf"/>
</dbReference>
<dbReference type="InterPro" id="IPR005762">
    <property type="entry name" value="MurD"/>
</dbReference>
<dbReference type="Gene3D" id="3.90.190.20">
    <property type="entry name" value="Mur ligase, C-terminal domain"/>
    <property type="match status" value="1"/>
</dbReference>
<evidence type="ECO:0000256" key="8">
    <source>
        <dbReference type="ARBA" id="ARBA00023306"/>
    </source>
</evidence>
<dbReference type="GO" id="GO:0051301">
    <property type="term" value="P:cell division"/>
    <property type="evidence" value="ECO:0007669"/>
    <property type="project" value="UniProtKB-KW"/>
</dbReference>
<dbReference type="SUPFAM" id="SSF53623">
    <property type="entry name" value="MurD-like peptide ligases, catalytic domain"/>
    <property type="match status" value="1"/>
</dbReference>
<keyword evidence="3 9" id="KW-0963">Cytoplasm</keyword>
<keyword evidence="9" id="KW-0573">Peptidoglycan synthesis</keyword>
<dbReference type="UniPathway" id="UPA00219"/>
<comment type="similarity">
    <text evidence="9">Belongs to the MurCDEF family.</text>
</comment>
<evidence type="ECO:0000256" key="7">
    <source>
        <dbReference type="ARBA" id="ARBA00022840"/>
    </source>
</evidence>
<reference evidence="12 13" key="1">
    <citation type="journal article" date="2014" name="Mol. Plant Microbe Interact.">
        <title>The complete genome sequence of Candidatus Liberibacter americanus, associated with citrus Huanglongbing.</title>
        <authorList>
            <person name="Wulff N.A."/>
            <person name="Zhang S."/>
            <person name="Setubal J.C."/>
            <person name="Almeida N.F."/>
            <person name="Martins E.C."/>
            <person name="Harakava R."/>
            <person name="Kumar D."/>
            <person name="Rangel L.T."/>
            <person name="Foissac X."/>
            <person name="Bove J."/>
            <person name="Gabriel D.W."/>
        </authorList>
    </citation>
    <scope>NUCLEOTIDE SEQUENCE [LARGE SCALE GENOMIC DNA]</scope>
    <source>
        <strain evidence="12 13">Sao Paulo</strain>
    </source>
</reference>
<dbReference type="Pfam" id="PF08245">
    <property type="entry name" value="Mur_ligase_M"/>
    <property type="match status" value="1"/>
</dbReference>
<evidence type="ECO:0000256" key="3">
    <source>
        <dbReference type="ARBA" id="ARBA00022490"/>
    </source>
</evidence>
<dbReference type="GO" id="GO:0008764">
    <property type="term" value="F:UDP-N-acetylmuramoylalanine-D-glutamate ligase activity"/>
    <property type="evidence" value="ECO:0007669"/>
    <property type="project" value="UniProtKB-UniRule"/>
</dbReference>
<dbReference type="PANTHER" id="PTHR43692:SF1">
    <property type="entry name" value="UDP-N-ACETYLMURAMOYLALANINE--D-GLUTAMATE LIGASE"/>
    <property type="match status" value="1"/>
</dbReference>
<dbReference type="EMBL" id="CP006604">
    <property type="protein sequence ID" value="AHA27834.1"/>
    <property type="molecule type" value="Genomic_DNA"/>
</dbReference>
<feature type="domain" description="Mur ligase central" evidence="11">
    <location>
        <begin position="118"/>
        <end position="291"/>
    </location>
</feature>
<dbReference type="HOGENOM" id="CLU_032540_3_0_5"/>
<keyword evidence="4 9" id="KW-0436">Ligase</keyword>
<accession>U6B447</accession>
<dbReference type="eggNOG" id="COG0771">
    <property type="taxonomic scope" value="Bacteria"/>
</dbReference>
<evidence type="ECO:0000256" key="9">
    <source>
        <dbReference type="HAMAP-Rule" id="MF_00639"/>
    </source>
</evidence>
<keyword evidence="5 9" id="KW-0132">Cell division</keyword>
<dbReference type="GO" id="GO:0004326">
    <property type="term" value="F:tetrahydrofolylpolyglutamate synthase activity"/>
    <property type="evidence" value="ECO:0007669"/>
    <property type="project" value="InterPro"/>
</dbReference>
<dbReference type="GO" id="GO:0009252">
    <property type="term" value="P:peptidoglycan biosynthetic process"/>
    <property type="evidence" value="ECO:0007669"/>
    <property type="project" value="UniProtKB-UniRule"/>
</dbReference>
<evidence type="ECO:0000256" key="4">
    <source>
        <dbReference type="ARBA" id="ARBA00022598"/>
    </source>
</evidence>
<dbReference type="SUPFAM" id="SSF53244">
    <property type="entry name" value="MurD-like peptide ligases, peptide-binding domain"/>
    <property type="match status" value="1"/>
</dbReference>
<dbReference type="Gene3D" id="3.40.50.720">
    <property type="entry name" value="NAD(P)-binding Rossmann-like Domain"/>
    <property type="match status" value="1"/>
</dbReference>
<keyword evidence="13" id="KW-1185">Reference proteome</keyword>
<keyword evidence="9" id="KW-0133">Cell shape</keyword>
<evidence type="ECO:0000256" key="1">
    <source>
        <dbReference type="ARBA" id="ARBA00004496"/>
    </source>
</evidence>
<dbReference type="HAMAP" id="MF_00639">
    <property type="entry name" value="MurD"/>
    <property type="match status" value="1"/>
</dbReference>
<dbReference type="SUPFAM" id="SSF51984">
    <property type="entry name" value="MurCD N-terminal domain"/>
    <property type="match status" value="1"/>
</dbReference>
<dbReference type="STRING" id="1261131.lam_474"/>
<comment type="function">
    <text evidence="9">Cell wall formation. Catalyzes the addition of glutamate to the nucleotide precursor UDP-N-acetylmuramoyl-L-alanine (UMA).</text>
</comment>
<dbReference type="InterPro" id="IPR018109">
    <property type="entry name" value="Folylpolyglutamate_synth_CS"/>
</dbReference>
<dbReference type="GO" id="GO:0071555">
    <property type="term" value="P:cell wall organization"/>
    <property type="evidence" value="ECO:0007669"/>
    <property type="project" value="UniProtKB-KW"/>
</dbReference>
<evidence type="ECO:0000313" key="12">
    <source>
        <dbReference type="EMBL" id="AHA27834.1"/>
    </source>
</evidence>
<comment type="subcellular location">
    <subcellularLocation>
        <location evidence="1 9">Cytoplasm</location>
    </subcellularLocation>
</comment>
<keyword evidence="8 9" id="KW-0131">Cell cycle</keyword>
<dbReference type="PATRIC" id="fig|1261131.3.peg.453"/>
<dbReference type="Pfam" id="PF21799">
    <property type="entry name" value="MurD-like_N"/>
    <property type="match status" value="1"/>
</dbReference>
<evidence type="ECO:0000256" key="2">
    <source>
        <dbReference type="ARBA" id="ARBA00004752"/>
    </source>
</evidence>
<keyword evidence="7 9" id="KW-0067">ATP-binding</keyword>
<dbReference type="Gene3D" id="3.40.1190.10">
    <property type="entry name" value="Mur-like, catalytic domain"/>
    <property type="match status" value="1"/>
</dbReference>
<organism evidence="12 13">
    <name type="scientific">Candidatus Liberibacter americanus str. Sao Paulo</name>
    <dbReference type="NCBI Taxonomy" id="1261131"/>
    <lineage>
        <taxon>Bacteria</taxon>
        <taxon>Pseudomonadati</taxon>
        <taxon>Pseudomonadota</taxon>
        <taxon>Alphaproteobacteria</taxon>
        <taxon>Hyphomicrobiales</taxon>
        <taxon>Rhizobiaceae</taxon>
        <taxon>Liberibacter</taxon>
    </lineage>
</organism>
<evidence type="ECO:0000259" key="11">
    <source>
        <dbReference type="Pfam" id="PF08245"/>
    </source>
</evidence>
<dbReference type="InterPro" id="IPR013221">
    <property type="entry name" value="Mur_ligase_cen"/>
</dbReference>